<accession>A0A849AE69</accession>
<name>A0A849AE69_9MICO</name>
<dbReference type="PANTHER" id="PTHR30055:SF234">
    <property type="entry name" value="HTH-TYPE TRANSCRIPTIONAL REGULATOR BETI"/>
    <property type="match status" value="1"/>
</dbReference>
<dbReference type="EMBL" id="JABENB010000001">
    <property type="protein sequence ID" value="NNG37866.1"/>
    <property type="molecule type" value="Genomic_DNA"/>
</dbReference>
<dbReference type="SUPFAM" id="SSF46689">
    <property type="entry name" value="Homeodomain-like"/>
    <property type="match status" value="1"/>
</dbReference>
<evidence type="ECO:0000313" key="7">
    <source>
        <dbReference type="EMBL" id="NNG37866.1"/>
    </source>
</evidence>
<dbReference type="GO" id="GO:0003700">
    <property type="term" value="F:DNA-binding transcription factor activity"/>
    <property type="evidence" value="ECO:0007669"/>
    <property type="project" value="TreeGrafter"/>
</dbReference>
<dbReference type="InterPro" id="IPR050109">
    <property type="entry name" value="HTH-type_TetR-like_transc_reg"/>
</dbReference>
<gene>
    <name evidence="7" type="ORF">HJ588_01070</name>
</gene>
<evidence type="ECO:0000256" key="4">
    <source>
        <dbReference type="PROSITE-ProRule" id="PRU00335"/>
    </source>
</evidence>
<keyword evidence="2 4" id="KW-0238">DNA-binding</keyword>
<keyword evidence="8" id="KW-1185">Reference proteome</keyword>
<feature type="region of interest" description="Disordered" evidence="5">
    <location>
        <begin position="1"/>
        <end position="20"/>
    </location>
</feature>
<dbReference type="Proteomes" id="UP000557772">
    <property type="component" value="Unassembled WGS sequence"/>
</dbReference>
<evidence type="ECO:0000256" key="2">
    <source>
        <dbReference type="ARBA" id="ARBA00023125"/>
    </source>
</evidence>
<feature type="DNA-binding region" description="H-T-H motif" evidence="4">
    <location>
        <begin position="43"/>
        <end position="62"/>
    </location>
</feature>
<dbReference type="AlphaFoldDB" id="A0A849AE69"/>
<protein>
    <submittedName>
        <fullName evidence="7">TetR/AcrR family transcriptional regulator</fullName>
    </submittedName>
</protein>
<evidence type="ECO:0000256" key="5">
    <source>
        <dbReference type="SAM" id="MobiDB-lite"/>
    </source>
</evidence>
<dbReference type="Gene3D" id="1.10.357.10">
    <property type="entry name" value="Tetracycline Repressor, domain 2"/>
    <property type="match status" value="1"/>
</dbReference>
<proteinExistence type="predicted"/>
<reference evidence="7 8" key="1">
    <citation type="submission" date="2020-05" db="EMBL/GenBank/DDBJ databases">
        <title>Flexivirga sp. ID2601S isolated from air conditioner.</title>
        <authorList>
            <person name="Kim D.H."/>
        </authorList>
    </citation>
    <scope>NUCLEOTIDE SEQUENCE [LARGE SCALE GENOMIC DNA]</scope>
    <source>
        <strain evidence="7 8">ID2601S</strain>
    </source>
</reference>
<dbReference type="PANTHER" id="PTHR30055">
    <property type="entry name" value="HTH-TYPE TRANSCRIPTIONAL REGULATOR RUTR"/>
    <property type="match status" value="1"/>
</dbReference>
<keyword evidence="1" id="KW-0805">Transcription regulation</keyword>
<evidence type="ECO:0000256" key="3">
    <source>
        <dbReference type="ARBA" id="ARBA00023163"/>
    </source>
</evidence>
<comment type="caution">
    <text evidence="7">The sequence shown here is derived from an EMBL/GenBank/DDBJ whole genome shotgun (WGS) entry which is preliminary data.</text>
</comment>
<organism evidence="7 8">
    <name type="scientific">Flexivirga aerilata</name>
    <dbReference type="NCBI Taxonomy" id="1656889"/>
    <lineage>
        <taxon>Bacteria</taxon>
        <taxon>Bacillati</taxon>
        <taxon>Actinomycetota</taxon>
        <taxon>Actinomycetes</taxon>
        <taxon>Micrococcales</taxon>
        <taxon>Dermacoccaceae</taxon>
        <taxon>Flexivirga</taxon>
    </lineage>
</organism>
<evidence type="ECO:0000259" key="6">
    <source>
        <dbReference type="PROSITE" id="PS50977"/>
    </source>
</evidence>
<evidence type="ECO:0000256" key="1">
    <source>
        <dbReference type="ARBA" id="ARBA00023015"/>
    </source>
</evidence>
<keyword evidence="3" id="KW-0804">Transcription</keyword>
<sequence>MVSPRNTSPRSASRGGARAGGERAAVLEAAAKLFESQGYSRTTMDEIARSAGVSAQAIRAHGPKVALLGAAFFARFMGREQERALASFEMAPFDCFDEPSIARILRPLIDGIAASVGVFRAIEVAAASDPEVAALLTDLRFAHRTDMLLMLAQHPALSARRRQGVADVLILTVSHAGYDHLVLRCGWSRDRFRRWSAAQIVTSVEAVLPQPTVKDGR</sequence>
<dbReference type="PROSITE" id="PS50977">
    <property type="entry name" value="HTH_TETR_2"/>
    <property type="match status" value="1"/>
</dbReference>
<dbReference type="RefSeq" id="WP_171151137.1">
    <property type="nucleotide sequence ID" value="NZ_JABENB010000001.1"/>
</dbReference>
<feature type="domain" description="HTH tetR-type" evidence="6">
    <location>
        <begin position="20"/>
        <end position="80"/>
    </location>
</feature>
<evidence type="ECO:0000313" key="8">
    <source>
        <dbReference type="Proteomes" id="UP000557772"/>
    </source>
</evidence>
<dbReference type="GO" id="GO:0000976">
    <property type="term" value="F:transcription cis-regulatory region binding"/>
    <property type="evidence" value="ECO:0007669"/>
    <property type="project" value="TreeGrafter"/>
</dbReference>
<dbReference type="InterPro" id="IPR001647">
    <property type="entry name" value="HTH_TetR"/>
</dbReference>
<feature type="compositionally biased region" description="Low complexity" evidence="5">
    <location>
        <begin position="10"/>
        <end position="20"/>
    </location>
</feature>
<dbReference type="Pfam" id="PF00440">
    <property type="entry name" value="TetR_N"/>
    <property type="match status" value="1"/>
</dbReference>
<dbReference type="InterPro" id="IPR009057">
    <property type="entry name" value="Homeodomain-like_sf"/>
</dbReference>